<dbReference type="Pfam" id="PF05154">
    <property type="entry name" value="TM2"/>
    <property type="match status" value="1"/>
</dbReference>
<dbReference type="RefSeq" id="WP_211360838.1">
    <property type="nucleotide sequence ID" value="NZ_VFPV01000004.1"/>
</dbReference>
<feature type="transmembrane region" description="Helical" evidence="5">
    <location>
        <begin position="79"/>
        <end position="98"/>
    </location>
</feature>
<evidence type="ECO:0000256" key="2">
    <source>
        <dbReference type="ARBA" id="ARBA00022692"/>
    </source>
</evidence>
<evidence type="ECO:0000313" key="7">
    <source>
        <dbReference type="EMBL" id="TQM99210.1"/>
    </source>
</evidence>
<evidence type="ECO:0000259" key="6">
    <source>
        <dbReference type="Pfam" id="PF05154"/>
    </source>
</evidence>
<dbReference type="InterPro" id="IPR007829">
    <property type="entry name" value="TM2"/>
</dbReference>
<evidence type="ECO:0000256" key="4">
    <source>
        <dbReference type="ARBA" id="ARBA00023136"/>
    </source>
</evidence>
<dbReference type="EMBL" id="VFPV01000004">
    <property type="protein sequence ID" value="TQM99210.1"/>
    <property type="molecule type" value="Genomic_DNA"/>
</dbReference>
<sequence length="126" mass="13688">MDQAPETTISQMTYCHGCSKPLHITAVACPQCGSPQRQGRASPPNTQLPPEKSKVTAGILALLLGGIGIHKFYTGAWGWGIVYIVLCLTYIPALVALVEGIRYLTLKQPEFAQKAARMDGPFAFLW</sequence>
<dbReference type="Proteomes" id="UP000316993">
    <property type="component" value="Unassembled WGS sequence"/>
</dbReference>
<protein>
    <submittedName>
        <fullName evidence="7">TM2 domain-containing protein</fullName>
    </submittedName>
</protein>
<dbReference type="AlphaFoldDB" id="A0A543KVU8"/>
<evidence type="ECO:0000256" key="5">
    <source>
        <dbReference type="SAM" id="Phobius"/>
    </source>
</evidence>
<dbReference type="GO" id="GO:0016020">
    <property type="term" value="C:membrane"/>
    <property type="evidence" value="ECO:0007669"/>
    <property type="project" value="UniProtKB-SubCell"/>
</dbReference>
<evidence type="ECO:0000313" key="8">
    <source>
        <dbReference type="Proteomes" id="UP000316993"/>
    </source>
</evidence>
<evidence type="ECO:0000256" key="1">
    <source>
        <dbReference type="ARBA" id="ARBA00004141"/>
    </source>
</evidence>
<evidence type="ECO:0000256" key="3">
    <source>
        <dbReference type="ARBA" id="ARBA00022989"/>
    </source>
</evidence>
<keyword evidence="2 5" id="KW-0812">Transmembrane</keyword>
<feature type="domain" description="TM2" evidence="6">
    <location>
        <begin position="51"/>
        <end position="101"/>
    </location>
</feature>
<gene>
    <name evidence="7" type="ORF">BDD18_3860</name>
</gene>
<name>A0A543KVU8_9BURK</name>
<organism evidence="7 8">
    <name type="scientific">Acidovorax temperans</name>
    <dbReference type="NCBI Taxonomy" id="80878"/>
    <lineage>
        <taxon>Bacteria</taxon>
        <taxon>Pseudomonadati</taxon>
        <taxon>Pseudomonadota</taxon>
        <taxon>Betaproteobacteria</taxon>
        <taxon>Burkholderiales</taxon>
        <taxon>Comamonadaceae</taxon>
        <taxon>Acidovorax</taxon>
    </lineage>
</organism>
<comment type="caution">
    <text evidence="7">The sequence shown here is derived from an EMBL/GenBank/DDBJ whole genome shotgun (WGS) entry which is preliminary data.</text>
</comment>
<reference evidence="7 8" key="1">
    <citation type="submission" date="2019-06" db="EMBL/GenBank/DDBJ databases">
        <title>Genomic Encyclopedia of Archaeal and Bacterial Type Strains, Phase II (KMG-II): from individual species to whole genera.</title>
        <authorList>
            <person name="Goeker M."/>
        </authorList>
    </citation>
    <scope>NUCLEOTIDE SEQUENCE [LARGE SCALE GENOMIC DNA]</scope>
    <source>
        <strain evidence="7 8">DSM 7270</strain>
    </source>
</reference>
<keyword evidence="4 5" id="KW-0472">Membrane</keyword>
<accession>A0A543KVU8</accession>
<comment type="subcellular location">
    <subcellularLocation>
        <location evidence="1">Membrane</location>
        <topology evidence="1">Multi-pass membrane protein</topology>
    </subcellularLocation>
</comment>
<proteinExistence type="predicted"/>
<keyword evidence="3 5" id="KW-1133">Transmembrane helix</keyword>